<organism evidence="1 2">
    <name type="scientific">Variovorax gossypii</name>
    <dbReference type="NCBI Taxonomy" id="1679495"/>
    <lineage>
        <taxon>Bacteria</taxon>
        <taxon>Pseudomonadati</taxon>
        <taxon>Pseudomonadota</taxon>
        <taxon>Betaproteobacteria</taxon>
        <taxon>Burkholderiales</taxon>
        <taxon>Comamonadaceae</taxon>
        <taxon>Variovorax</taxon>
    </lineage>
</organism>
<reference evidence="1 2" key="1">
    <citation type="submission" date="2018-12" db="EMBL/GenBank/DDBJ databases">
        <title>The genome of Variovorax gossypii DSM 100435.</title>
        <authorList>
            <person name="Gao J."/>
            <person name="Sun J."/>
        </authorList>
    </citation>
    <scope>NUCLEOTIDE SEQUENCE [LARGE SCALE GENOMIC DNA]</scope>
    <source>
        <strain evidence="1 2">DSM 100435</strain>
    </source>
</reference>
<comment type="caution">
    <text evidence="1">The sequence shown here is derived from an EMBL/GenBank/DDBJ whole genome shotgun (WGS) entry which is preliminary data.</text>
</comment>
<accession>A0A431THM5</accession>
<evidence type="ECO:0000313" key="2">
    <source>
        <dbReference type="Proteomes" id="UP000267418"/>
    </source>
</evidence>
<sequence>MPRTLYCWRCKTDMPMLTEGEWQLAHPMGYIAQAQKYREETGCSLAESHQRGLGYLTLEAYESITGFKETNPNAILHHRLSLYGPPCHACGKPLRTPAARSCAGCGAERVDEGLDGLPLSSSDA</sequence>
<dbReference type="AlphaFoldDB" id="A0A431THM5"/>
<proteinExistence type="predicted"/>
<protein>
    <submittedName>
        <fullName evidence="1">Uncharacterized protein</fullName>
    </submittedName>
</protein>
<name>A0A431THM5_9BURK</name>
<keyword evidence="2" id="KW-1185">Reference proteome</keyword>
<evidence type="ECO:0000313" key="1">
    <source>
        <dbReference type="EMBL" id="RTQ32254.1"/>
    </source>
</evidence>
<dbReference type="Proteomes" id="UP000267418">
    <property type="component" value="Unassembled WGS sequence"/>
</dbReference>
<dbReference type="RefSeq" id="WP_126472696.1">
    <property type="nucleotide sequence ID" value="NZ_RXOE01000007.1"/>
</dbReference>
<gene>
    <name evidence="1" type="ORF">EJP69_23595</name>
</gene>
<dbReference type="EMBL" id="RXOE01000007">
    <property type="protein sequence ID" value="RTQ32254.1"/>
    <property type="molecule type" value="Genomic_DNA"/>
</dbReference>
<dbReference type="OrthoDB" id="5515745at2"/>